<organism evidence="1">
    <name type="scientific">Timema monikensis</name>
    <dbReference type="NCBI Taxonomy" id="170555"/>
    <lineage>
        <taxon>Eukaryota</taxon>
        <taxon>Metazoa</taxon>
        <taxon>Ecdysozoa</taxon>
        <taxon>Arthropoda</taxon>
        <taxon>Hexapoda</taxon>
        <taxon>Insecta</taxon>
        <taxon>Pterygota</taxon>
        <taxon>Neoptera</taxon>
        <taxon>Polyneoptera</taxon>
        <taxon>Phasmatodea</taxon>
        <taxon>Timematodea</taxon>
        <taxon>Timematoidea</taxon>
        <taxon>Timematidae</taxon>
        <taxon>Timema</taxon>
    </lineage>
</organism>
<dbReference type="AlphaFoldDB" id="A0A7R9HMI2"/>
<gene>
    <name evidence="1" type="ORF">TMSB3V08_LOCUS4780</name>
</gene>
<evidence type="ECO:0000313" key="1">
    <source>
        <dbReference type="EMBL" id="CAD7427955.1"/>
    </source>
</evidence>
<accession>A0A7R9HMI2</accession>
<name>A0A7R9HMI2_9NEOP</name>
<protein>
    <submittedName>
        <fullName evidence="1">Uncharacterized protein</fullName>
    </submittedName>
</protein>
<proteinExistence type="predicted"/>
<reference evidence="1" key="1">
    <citation type="submission" date="2020-11" db="EMBL/GenBank/DDBJ databases">
        <authorList>
            <person name="Tran Van P."/>
        </authorList>
    </citation>
    <scope>NUCLEOTIDE SEQUENCE</scope>
</reference>
<dbReference type="EMBL" id="OB793596">
    <property type="protein sequence ID" value="CAD7427955.1"/>
    <property type="molecule type" value="Genomic_DNA"/>
</dbReference>
<sequence length="85" mass="9680">MNNMKADRVPVVSYSVQEMYSLVSGARSPLLSIFCIVIKVEGVLTPLLLLQVFGYTPLLNTQFRADSILFKTRIPHDKQKCFKFI</sequence>